<dbReference type="InterPro" id="IPR053521">
    <property type="entry name" value="McjB-like"/>
</dbReference>
<dbReference type="SUPFAM" id="SSF54001">
    <property type="entry name" value="Cysteine proteinases"/>
    <property type="match status" value="1"/>
</dbReference>
<dbReference type="NCBIfam" id="NF033537">
    <property type="entry name" value="lasso_biosyn_B2"/>
    <property type="match status" value="1"/>
</dbReference>
<evidence type="ECO:0000313" key="3">
    <source>
        <dbReference type="Proteomes" id="UP000196877"/>
    </source>
</evidence>
<proteinExistence type="predicted"/>
<evidence type="ECO:0000259" key="1">
    <source>
        <dbReference type="Pfam" id="PF13471"/>
    </source>
</evidence>
<accession>A0ABM6LMM7</accession>
<name>A0ABM6LMM7_9BACI</name>
<dbReference type="RefSeq" id="WP_006638987.1">
    <property type="nucleotide sequence ID" value="NZ_BORD01000001.1"/>
</dbReference>
<dbReference type="Pfam" id="PF13471">
    <property type="entry name" value="Transglut_core3"/>
    <property type="match status" value="1"/>
</dbReference>
<dbReference type="Gene3D" id="3.10.620.30">
    <property type="match status" value="1"/>
</dbReference>
<dbReference type="EMBL" id="CP021920">
    <property type="protein sequence ID" value="ASB90675.1"/>
    <property type="molecule type" value="Genomic_DNA"/>
</dbReference>
<feature type="domain" description="Microcin J25-processing protein McjB C-terminal" evidence="1">
    <location>
        <begin position="69"/>
        <end position="144"/>
    </location>
</feature>
<gene>
    <name evidence="2" type="ORF">S101395_04173</name>
</gene>
<protein>
    <recommendedName>
        <fullName evidence="1">Microcin J25-processing protein McjB C-terminal domain-containing protein</fullName>
    </recommendedName>
</protein>
<evidence type="ECO:0000313" key="2">
    <source>
        <dbReference type="EMBL" id="ASB90675.1"/>
    </source>
</evidence>
<organism evidence="2 3">
    <name type="scientific">Bacillus sonorensis</name>
    <dbReference type="NCBI Taxonomy" id="119858"/>
    <lineage>
        <taxon>Bacteria</taxon>
        <taxon>Bacillati</taxon>
        <taxon>Bacillota</taxon>
        <taxon>Bacilli</taxon>
        <taxon>Bacillales</taxon>
        <taxon>Bacillaceae</taxon>
        <taxon>Bacillus</taxon>
    </lineage>
</organism>
<dbReference type="Proteomes" id="UP000196877">
    <property type="component" value="Chromosome"/>
</dbReference>
<dbReference type="InterPro" id="IPR032708">
    <property type="entry name" value="McjB_C"/>
</dbReference>
<reference evidence="2 3" key="1">
    <citation type="submission" date="2017-06" db="EMBL/GenBank/DDBJ databases">
        <title>Genome sequence of Bacillus sonorensis strain SRCM101395.</title>
        <authorList>
            <person name="Cho S.H."/>
        </authorList>
    </citation>
    <scope>NUCLEOTIDE SEQUENCE [LARGE SCALE GENOMIC DNA]</scope>
    <source>
        <strain evidence="2 3">SRCM101395</strain>
    </source>
</reference>
<keyword evidence="3" id="KW-1185">Reference proteome</keyword>
<sequence length="157" mass="18367">MKYYQFLITGDDKIHYPVPRIGIVTKARMIFLVIKFMSIFKNKGGNECLKRLKKIQPTKNYNFSDKTEKYLFARKVNSFVQKWVNVKHKQAICLERAAVICAALRFVGLPAQVVIGRRRTIMSVIDYEFHAWVELDNVPVNDKIAYQQLCMEIHRAP</sequence>
<dbReference type="InterPro" id="IPR038765">
    <property type="entry name" value="Papain-like_cys_pep_sf"/>
</dbReference>
<dbReference type="GeneID" id="92854983"/>